<reference evidence="1" key="1">
    <citation type="submission" date="2023-07" db="EMBL/GenBank/DDBJ databases">
        <authorList>
            <consortium name="AG Swart"/>
            <person name="Singh M."/>
            <person name="Singh A."/>
            <person name="Seah K."/>
            <person name="Emmerich C."/>
        </authorList>
    </citation>
    <scope>NUCLEOTIDE SEQUENCE</scope>
    <source>
        <strain evidence="1">DP1</strain>
    </source>
</reference>
<evidence type="ECO:0000313" key="1">
    <source>
        <dbReference type="EMBL" id="CAI2369482.1"/>
    </source>
</evidence>
<organism evidence="1 2">
    <name type="scientific">Euplotes crassus</name>
    <dbReference type="NCBI Taxonomy" id="5936"/>
    <lineage>
        <taxon>Eukaryota</taxon>
        <taxon>Sar</taxon>
        <taxon>Alveolata</taxon>
        <taxon>Ciliophora</taxon>
        <taxon>Intramacronucleata</taxon>
        <taxon>Spirotrichea</taxon>
        <taxon>Hypotrichia</taxon>
        <taxon>Euplotida</taxon>
        <taxon>Euplotidae</taxon>
        <taxon>Moneuplotes</taxon>
    </lineage>
</organism>
<protein>
    <submittedName>
        <fullName evidence="1">Uncharacterized protein</fullName>
    </submittedName>
</protein>
<comment type="caution">
    <text evidence="1">The sequence shown here is derived from an EMBL/GenBank/DDBJ whole genome shotgun (WGS) entry which is preliminary data.</text>
</comment>
<dbReference type="EMBL" id="CAMPGE010010633">
    <property type="protein sequence ID" value="CAI2369482.1"/>
    <property type="molecule type" value="Genomic_DNA"/>
</dbReference>
<evidence type="ECO:0000313" key="2">
    <source>
        <dbReference type="Proteomes" id="UP001295684"/>
    </source>
</evidence>
<dbReference type="AlphaFoldDB" id="A0AAD1UIR0"/>
<proteinExistence type="predicted"/>
<gene>
    <name evidence="1" type="ORF">ECRASSUSDP1_LOCUS10783</name>
</gene>
<accession>A0AAD1UIR0</accession>
<dbReference type="Proteomes" id="UP001295684">
    <property type="component" value="Unassembled WGS sequence"/>
</dbReference>
<sequence>MEFNTDLNSGINLEKQSHFMAHDEISPITRPVERKEEQPEVNPKINSKILPIKRQKFLQPYRPYKIPKYTKELNSPLLNKPIGELLKERRIQGARLRITSKGEEEFKGSISTSRGRKEYQGQTESSFKRFLDVRNGNNRFGSETNRRYKKNPGVLSRIEQMGEIYKQGSSNFLSHVSMVLKGSSKLKSSPSISRESPKRTFCRRSKMESIRKLIKNHPYKVKLRKARKEKSISYFSHNESHKKSIQLNSLNLEEDRNEDPDLFNEMTSRFSTRQGGFRKNYKERSTKPLSYIKDGERLLNLKFY</sequence>
<keyword evidence="2" id="KW-1185">Reference proteome</keyword>
<name>A0AAD1UIR0_EUPCR</name>